<dbReference type="OrthoDB" id="9774907at2"/>
<comment type="catalytic activity">
    <reaction evidence="10 12">
        <text>dTMP + ATP = dTDP + ADP</text>
        <dbReference type="Rhea" id="RHEA:13517"/>
        <dbReference type="ChEBI" id="CHEBI:30616"/>
        <dbReference type="ChEBI" id="CHEBI:58369"/>
        <dbReference type="ChEBI" id="CHEBI:63528"/>
        <dbReference type="ChEBI" id="CHEBI:456216"/>
        <dbReference type="EC" id="2.7.4.9"/>
    </reaction>
</comment>
<keyword evidence="7 12" id="KW-0418">Kinase</keyword>
<keyword evidence="8 12" id="KW-0067">ATP-binding</keyword>
<comment type="function">
    <text evidence="11 12">Phosphorylation of dTMP to form dTDP in both de novo and salvage pathways of dTTP synthesis.</text>
</comment>
<dbReference type="CDD" id="cd01672">
    <property type="entry name" value="TMPK"/>
    <property type="match status" value="1"/>
</dbReference>
<dbReference type="PANTHER" id="PTHR10344">
    <property type="entry name" value="THYMIDYLATE KINASE"/>
    <property type="match status" value="1"/>
</dbReference>
<evidence type="ECO:0000256" key="6">
    <source>
        <dbReference type="ARBA" id="ARBA00022741"/>
    </source>
</evidence>
<dbReference type="NCBIfam" id="TIGR00041">
    <property type="entry name" value="DTMP_kinase"/>
    <property type="match status" value="1"/>
</dbReference>
<feature type="binding site" evidence="12">
    <location>
        <begin position="19"/>
        <end position="26"/>
    </location>
    <ligand>
        <name>ATP</name>
        <dbReference type="ChEBI" id="CHEBI:30616"/>
    </ligand>
</feature>
<comment type="caution">
    <text evidence="14">The sequence shown here is derived from an EMBL/GenBank/DDBJ whole genome shotgun (WGS) entry which is preliminary data.</text>
</comment>
<evidence type="ECO:0000256" key="11">
    <source>
        <dbReference type="ARBA" id="ARBA00057735"/>
    </source>
</evidence>
<name>A0A2B8B8E6_9PROT</name>
<dbReference type="GO" id="GO:0005524">
    <property type="term" value="F:ATP binding"/>
    <property type="evidence" value="ECO:0007669"/>
    <property type="project" value="UniProtKB-UniRule"/>
</dbReference>
<dbReference type="SUPFAM" id="SSF52540">
    <property type="entry name" value="P-loop containing nucleoside triphosphate hydrolases"/>
    <property type="match status" value="1"/>
</dbReference>
<evidence type="ECO:0000313" key="15">
    <source>
        <dbReference type="Proteomes" id="UP000225379"/>
    </source>
</evidence>
<dbReference type="FunFam" id="3.40.50.300:FF:000225">
    <property type="entry name" value="Thymidylate kinase"/>
    <property type="match status" value="1"/>
</dbReference>
<reference evidence="15" key="1">
    <citation type="submission" date="2017-10" db="EMBL/GenBank/DDBJ databases">
        <authorList>
            <person name="Kravchenko I.K."/>
            <person name="Grouzdev D.S."/>
        </authorList>
    </citation>
    <scope>NUCLEOTIDE SEQUENCE [LARGE SCALE GENOMIC DNA]</scope>
    <source>
        <strain evidence="15">B2</strain>
    </source>
</reference>
<protein>
    <recommendedName>
        <fullName evidence="3 12">Thymidylate kinase</fullName>
        <ecNumber evidence="2 12">2.7.4.9</ecNumber>
    </recommendedName>
    <alternativeName>
        <fullName evidence="9 12">dTMP kinase</fullName>
    </alternativeName>
</protein>
<dbReference type="Gene3D" id="3.40.50.300">
    <property type="entry name" value="P-loop containing nucleotide triphosphate hydrolases"/>
    <property type="match status" value="1"/>
</dbReference>
<comment type="similarity">
    <text evidence="1 12">Belongs to the thymidylate kinase family.</text>
</comment>
<dbReference type="GO" id="GO:0006235">
    <property type="term" value="P:dTTP biosynthetic process"/>
    <property type="evidence" value="ECO:0007669"/>
    <property type="project" value="UniProtKB-UniRule"/>
</dbReference>
<evidence type="ECO:0000313" key="14">
    <source>
        <dbReference type="EMBL" id="PGH53527.1"/>
    </source>
</evidence>
<dbReference type="EMBL" id="PDKW01000043">
    <property type="protein sequence ID" value="PGH53527.1"/>
    <property type="molecule type" value="Genomic_DNA"/>
</dbReference>
<dbReference type="GO" id="GO:0005829">
    <property type="term" value="C:cytosol"/>
    <property type="evidence" value="ECO:0007669"/>
    <property type="project" value="TreeGrafter"/>
</dbReference>
<gene>
    <name evidence="12" type="primary">tmk</name>
    <name evidence="14" type="ORF">CRT60_27000</name>
</gene>
<sequence>MPTAPAPSAKRGRFITLEGGEGAGKSTQLRRLADSLRVSLHARGVELVTTREPGGSPGAEEIRGLLVTGETGRWSATTEALLHTAARRDHLERTVWPALEAGTWVLCDRFFDSTMAYQGYGLGLGRELIETLQTAALGGFRPDLTLILDIDVETGLRRAVARHGGEDRYERMDIGFHQRLRDGFLDIARREPERCAVVDADADLDTVQAGIWDTVATRLGLAQGLAS</sequence>
<dbReference type="AlphaFoldDB" id="A0A2B8B8E6"/>
<dbReference type="GO" id="GO:0006227">
    <property type="term" value="P:dUDP biosynthetic process"/>
    <property type="evidence" value="ECO:0007669"/>
    <property type="project" value="TreeGrafter"/>
</dbReference>
<evidence type="ECO:0000256" key="4">
    <source>
        <dbReference type="ARBA" id="ARBA00022679"/>
    </source>
</evidence>
<dbReference type="InterPro" id="IPR018094">
    <property type="entry name" value="Thymidylate_kinase"/>
</dbReference>
<dbReference type="EC" id="2.7.4.9" evidence="2 12"/>
<dbReference type="Pfam" id="PF02223">
    <property type="entry name" value="Thymidylate_kin"/>
    <property type="match status" value="1"/>
</dbReference>
<evidence type="ECO:0000256" key="5">
    <source>
        <dbReference type="ARBA" id="ARBA00022727"/>
    </source>
</evidence>
<dbReference type="PROSITE" id="PS01331">
    <property type="entry name" value="THYMIDYLATE_KINASE"/>
    <property type="match status" value="1"/>
</dbReference>
<dbReference type="PANTHER" id="PTHR10344:SF4">
    <property type="entry name" value="UMP-CMP KINASE 2, MITOCHONDRIAL"/>
    <property type="match status" value="1"/>
</dbReference>
<keyword evidence="5 12" id="KW-0545">Nucleotide biosynthesis</keyword>
<proteinExistence type="inferred from homology"/>
<dbReference type="RefSeq" id="WP_098739592.1">
    <property type="nucleotide sequence ID" value="NZ_PDKW01000043.1"/>
</dbReference>
<keyword evidence="4 12" id="KW-0808">Transferase</keyword>
<dbReference type="GO" id="GO:0006233">
    <property type="term" value="P:dTDP biosynthetic process"/>
    <property type="evidence" value="ECO:0007669"/>
    <property type="project" value="InterPro"/>
</dbReference>
<accession>A0A2B8B8E6</accession>
<keyword evidence="6 12" id="KW-0547">Nucleotide-binding</keyword>
<evidence type="ECO:0000256" key="3">
    <source>
        <dbReference type="ARBA" id="ARBA00017144"/>
    </source>
</evidence>
<feature type="domain" description="Thymidylate kinase-like" evidence="13">
    <location>
        <begin position="17"/>
        <end position="210"/>
    </location>
</feature>
<evidence type="ECO:0000256" key="10">
    <source>
        <dbReference type="ARBA" id="ARBA00048743"/>
    </source>
</evidence>
<dbReference type="HAMAP" id="MF_00165">
    <property type="entry name" value="Thymidylate_kinase"/>
    <property type="match status" value="1"/>
</dbReference>
<dbReference type="Proteomes" id="UP000225379">
    <property type="component" value="Unassembled WGS sequence"/>
</dbReference>
<evidence type="ECO:0000256" key="1">
    <source>
        <dbReference type="ARBA" id="ARBA00009776"/>
    </source>
</evidence>
<evidence type="ECO:0000259" key="13">
    <source>
        <dbReference type="Pfam" id="PF02223"/>
    </source>
</evidence>
<dbReference type="InterPro" id="IPR018095">
    <property type="entry name" value="Thymidylate_kin_CS"/>
</dbReference>
<dbReference type="GO" id="GO:0004798">
    <property type="term" value="F:dTMP kinase activity"/>
    <property type="evidence" value="ECO:0007669"/>
    <property type="project" value="UniProtKB-UniRule"/>
</dbReference>
<evidence type="ECO:0000256" key="2">
    <source>
        <dbReference type="ARBA" id="ARBA00012980"/>
    </source>
</evidence>
<evidence type="ECO:0000256" key="8">
    <source>
        <dbReference type="ARBA" id="ARBA00022840"/>
    </source>
</evidence>
<dbReference type="InterPro" id="IPR039430">
    <property type="entry name" value="Thymidylate_kin-like_dom"/>
</dbReference>
<evidence type="ECO:0000256" key="7">
    <source>
        <dbReference type="ARBA" id="ARBA00022777"/>
    </source>
</evidence>
<keyword evidence="15" id="KW-1185">Reference proteome</keyword>
<dbReference type="InterPro" id="IPR027417">
    <property type="entry name" value="P-loop_NTPase"/>
</dbReference>
<evidence type="ECO:0000256" key="9">
    <source>
        <dbReference type="ARBA" id="ARBA00029962"/>
    </source>
</evidence>
<evidence type="ECO:0000256" key="12">
    <source>
        <dbReference type="HAMAP-Rule" id="MF_00165"/>
    </source>
</evidence>
<organism evidence="14 15">
    <name type="scientific">Azospirillum palustre</name>
    <dbReference type="NCBI Taxonomy" id="2044885"/>
    <lineage>
        <taxon>Bacteria</taxon>
        <taxon>Pseudomonadati</taxon>
        <taxon>Pseudomonadota</taxon>
        <taxon>Alphaproteobacteria</taxon>
        <taxon>Rhodospirillales</taxon>
        <taxon>Azospirillaceae</taxon>
        <taxon>Azospirillum</taxon>
    </lineage>
</organism>